<evidence type="ECO:0000313" key="2">
    <source>
        <dbReference type="Proteomes" id="UP001603857"/>
    </source>
</evidence>
<comment type="caution">
    <text evidence="1">The sequence shown here is derived from an EMBL/GenBank/DDBJ whole genome shotgun (WGS) entry which is preliminary data.</text>
</comment>
<name>A0ABD1ML84_9FABA</name>
<protein>
    <submittedName>
        <fullName evidence="1">Uncharacterized protein</fullName>
    </submittedName>
</protein>
<reference evidence="1 2" key="1">
    <citation type="submission" date="2024-08" db="EMBL/GenBank/DDBJ databases">
        <title>Insights into the chromosomal genome structure of Flemingia macrophylla.</title>
        <authorList>
            <person name="Ding Y."/>
            <person name="Zhao Y."/>
            <person name="Bi W."/>
            <person name="Wu M."/>
            <person name="Zhao G."/>
            <person name="Gong Y."/>
            <person name="Li W."/>
            <person name="Zhang P."/>
        </authorList>
    </citation>
    <scope>NUCLEOTIDE SEQUENCE [LARGE SCALE GENOMIC DNA]</scope>
    <source>
        <strain evidence="1">DYQJB</strain>
        <tissue evidence="1">Leaf</tissue>
    </source>
</reference>
<keyword evidence="2" id="KW-1185">Reference proteome</keyword>
<dbReference type="AlphaFoldDB" id="A0ABD1ML84"/>
<sequence>MTEALYRMSETMENAEYKEGRRLKEVGYYEEARVSNLNFFETNISPTNSRDLREEEVSLQGGLVTFEKGND</sequence>
<dbReference type="EMBL" id="JBGMDY010000004">
    <property type="protein sequence ID" value="KAL2336568.1"/>
    <property type="molecule type" value="Genomic_DNA"/>
</dbReference>
<organism evidence="1 2">
    <name type="scientific">Flemingia macrophylla</name>
    <dbReference type="NCBI Taxonomy" id="520843"/>
    <lineage>
        <taxon>Eukaryota</taxon>
        <taxon>Viridiplantae</taxon>
        <taxon>Streptophyta</taxon>
        <taxon>Embryophyta</taxon>
        <taxon>Tracheophyta</taxon>
        <taxon>Spermatophyta</taxon>
        <taxon>Magnoliopsida</taxon>
        <taxon>eudicotyledons</taxon>
        <taxon>Gunneridae</taxon>
        <taxon>Pentapetalae</taxon>
        <taxon>rosids</taxon>
        <taxon>fabids</taxon>
        <taxon>Fabales</taxon>
        <taxon>Fabaceae</taxon>
        <taxon>Papilionoideae</taxon>
        <taxon>50 kb inversion clade</taxon>
        <taxon>NPAAA clade</taxon>
        <taxon>indigoferoid/millettioid clade</taxon>
        <taxon>Phaseoleae</taxon>
        <taxon>Flemingia</taxon>
    </lineage>
</organism>
<dbReference type="Proteomes" id="UP001603857">
    <property type="component" value="Unassembled WGS sequence"/>
</dbReference>
<evidence type="ECO:0000313" key="1">
    <source>
        <dbReference type="EMBL" id="KAL2336568.1"/>
    </source>
</evidence>
<proteinExistence type="predicted"/>
<gene>
    <name evidence="1" type="ORF">Fmac_011014</name>
</gene>
<accession>A0ABD1ML84</accession>